<name>A0A9X9S1R9_METOG</name>
<feature type="region of interest" description="Disordered" evidence="1">
    <location>
        <begin position="1067"/>
        <end position="1107"/>
    </location>
</feature>
<dbReference type="InterPro" id="IPR022409">
    <property type="entry name" value="PKD/Chitinase_dom"/>
</dbReference>
<evidence type="ECO:0000256" key="1">
    <source>
        <dbReference type="SAM" id="MobiDB-lite"/>
    </source>
</evidence>
<reference evidence="3" key="1">
    <citation type="submission" date="2022-11" db="EMBL/GenBank/DDBJ databases">
        <title>Complete genome sequence of Methanogenium organophilum DSM 3596.</title>
        <authorList>
            <person name="Chen S.-C."/>
            <person name="Lai S.-J."/>
            <person name="You Y.-T."/>
        </authorList>
    </citation>
    <scope>NUCLEOTIDE SEQUENCE</scope>
    <source>
        <strain evidence="3">DSM 3596</strain>
    </source>
</reference>
<dbReference type="InterPro" id="IPR021779">
    <property type="entry name" value="DUF3344"/>
</dbReference>
<gene>
    <name evidence="3" type="ORF">OU421_07400</name>
</gene>
<dbReference type="InterPro" id="IPR011635">
    <property type="entry name" value="CARDB"/>
</dbReference>
<dbReference type="GeneID" id="76834916"/>
<protein>
    <submittedName>
        <fullName evidence="3">DUF3344 domain-containing protein</fullName>
    </submittedName>
</protein>
<dbReference type="EMBL" id="CP113361">
    <property type="protein sequence ID" value="WAI00259.1"/>
    <property type="molecule type" value="Genomic_DNA"/>
</dbReference>
<dbReference type="KEGG" id="mou:OU421_07400"/>
<accession>A0A9X9S1R9</accession>
<dbReference type="SMART" id="SM00089">
    <property type="entry name" value="PKD"/>
    <property type="match status" value="1"/>
</dbReference>
<dbReference type="SUPFAM" id="SSF49299">
    <property type="entry name" value="PKD domain"/>
    <property type="match status" value="1"/>
</dbReference>
<dbReference type="PROSITE" id="PS50093">
    <property type="entry name" value="PKD"/>
    <property type="match status" value="1"/>
</dbReference>
<dbReference type="Proteomes" id="UP001163096">
    <property type="component" value="Chromosome"/>
</dbReference>
<keyword evidence="4" id="KW-1185">Reference proteome</keyword>
<dbReference type="Gene3D" id="2.60.40.10">
    <property type="entry name" value="Immunoglobulins"/>
    <property type="match status" value="3"/>
</dbReference>
<organism evidence="3 4">
    <name type="scientific">Methanogenium organophilum</name>
    <dbReference type="NCBI Taxonomy" id="2199"/>
    <lineage>
        <taxon>Archaea</taxon>
        <taxon>Methanobacteriati</taxon>
        <taxon>Methanobacteriota</taxon>
        <taxon>Stenosarchaea group</taxon>
        <taxon>Methanomicrobia</taxon>
        <taxon>Methanomicrobiales</taxon>
        <taxon>Methanomicrobiaceae</taxon>
        <taxon>Methanogenium</taxon>
    </lineage>
</organism>
<evidence type="ECO:0000259" key="2">
    <source>
        <dbReference type="PROSITE" id="PS50093"/>
    </source>
</evidence>
<dbReference type="InterPro" id="IPR035986">
    <property type="entry name" value="PKD_dom_sf"/>
</dbReference>
<dbReference type="RefSeq" id="WP_268185432.1">
    <property type="nucleotide sequence ID" value="NZ_CP113361.1"/>
</dbReference>
<dbReference type="Pfam" id="PF07705">
    <property type="entry name" value="CARDB"/>
    <property type="match status" value="2"/>
</dbReference>
<feature type="domain" description="PKD" evidence="2">
    <location>
        <begin position="844"/>
        <end position="881"/>
    </location>
</feature>
<proteinExistence type="predicted"/>
<evidence type="ECO:0000313" key="3">
    <source>
        <dbReference type="EMBL" id="WAI00259.1"/>
    </source>
</evidence>
<sequence>MKKKQTFSPEKRDRTILLLALLLMVSIVPVGAISPAMDLNVTDISPNSGAGGDLFANEPNTITATVKNEGITDIGAFTVRFDVAGTEYTADVDSLAADTSTAVMITDATLRTGGDSVIVTVTADTDGQVEETSEPYNSLTTTLTVYNNGYKGKRWTDGDDQDTVASYDGHYNVTWSAGNTAYNNKLWTEQTYNWSAEDLPVPEGATVVNARLYQAWTYNKMGTDPTFTMSFNGDVVQPAENYQDIKGFGSYSFPYGMYVYDVTAAFDTAGNVMTITPEADNDYGIYGAYLVVVYEDPETAPRAIWLNEEFDMIYSYTTYSVNDTEATVFAPFTGVVTDEVEKATAVTILGGAGDENKSAFIFNGQEYEGFWTDYLRDPQVGFSVYDVTDALTDGDNEAAMQSRMVENKGDNMYAMTTILMAQSADVDLNVTAITPNSAAGNDLFANEPNTVSATVKNNGTTDAGAFTVIIDVAGTQYTEEVSGLAAHASTTVTVADPSIRTGGDSVTVTATADTAVAVEESDETNNALTKTLTVYNNGYKGKRWTDGDDQDTVASYDGHYNVTWSAGNTAYNNKLWTEQTYNWSAEDLPVPEGATVVNARLYQAWTYNKMGTDPTFTMSFNGDVVQPAENYQDIKGFGSYSFPYGMYVYDVTAAFDTTGNVMTITPEADNDYGIYGAYLVVVYEDPETAPRAIWLNEEFDMIYSYTTYSVNDTEATVFAPFTGVVKDGVEKATAVTILGGAGDENKSAFIFNGQEYEGFWTDYLRDPQVGFSVYDVTDALTDGDNEAAMQSRMVENKGDNMYAMTTILVVETPDTTLQANFTATPSYGTAPLTVRFTDLSVGATTWAWDFENDGIIDATTQNVSHTYGTVGHYSVNLTVSDGNDYDTKIRPEYISVTAPYSDDSGDDDAVPASITSRNTGTLLTSQEGKTLRTTTVIAKDGIASLNIGINTYALDSSDNPLSEVTITPQADLSGKSPGTTFSFTGKAYECTPSGAQFSPAITMTFSFTEEEWNALSGKTPSLWYFDKAGNKWEEIPVTINAAERTVTAQITHFSLFALFASATKEISPESTKQPSDIPIPTQAPVNTPEPSVTPGSETTQPTPTATPGFGVLLGGFGLLLTALATRIRKP</sequence>
<dbReference type="CDD" id="cd00146">
    <property type="entry name" value="PKD"/>
    <property type="match status" value="1"/>
</dbReference>
<evidence type="ECO:0000313" key="4">
    <source>
        <dbReference type="Proteomes" id="UP001163096"/>
    </source>
</evidence>
<dbReference type="FunFam" id="2.60.40.10:FF:000270">
    <property type="entry name" value="Cell surface protein"/>
    <property type="match status" value="1"/>
</dbReference>
<dbReference type="AlphaFoldDB" id="A0A9X9S1R9"/>
<dbReference type="InterPro" id="IPR013783">
    <property type="entry name" value="Ig-like_fold"/>
</dbReference>
<dbReference type="Pfam" id="PF11824">
    <property type="entry name" value="DUF3344"/>
    <property type="match status" value="2"/>
</dbReference>
<feature type="compositionally biased region" description="Polar residues" evidence="1">
    <location>
        <begin position="1083"/>
        <end position="1105"/>
    </location>
</feature>
<dbReference type="InterPro" id="IPR000601">
    <property type="entry name" value="PKD_dom"/>
</dbReference>
<dbReference type="Pfam" id="PF18911">
    <property type="entry name" value="PKD_4"/>
    <property type="match status" value="1"/>
</dbReference>